<dbReference type="Proteomes" id="UP000388235">
    <property type="component" value="Chromosome"/>
</dbReference>
<feature type="region of interest" description="Disordered" evidence="16">
    <location>
        <begin position="820"/>
        <end position="854"/>
    </location>
</feature>
<comment type="catalytic activity">
    <reaction evidence="15">
        <text>Endonucleolytic cleavage of single-stranded RNA in A- and U-rich regions.</text>
        <dbReference type="EC" id="3.1.26.12"/>
    </reaction>
</comment>
<dbReference type="GO" id="GO:0000049">
    <property type="term" value="F:tRNA binding"/>
    <property type="evidence" value="ECO:0007669"/>
    <property type="project" value="UniProtKB-KW"/>
</dbReference>
<feature type="compositionally biased region" description="Polar residues" evidence="16">
    <location>
        <begin position="685"/>
        <end position="702"/>
    </location>
</feature>
<sequence length="1080" mass="117011">MKRMLINATQSEELRVALVDGQKLFDLDIESTAREQKKGNIYRARITRVEPSLEAAFVEFGSERQGFLPLKEISSEYYNKPVDQIQGRPRIEELVKEGTELLVQVEKEERGTKGAALTTYLSLAGRYMVLMPNNPRAGGISRRIEGEDRGQLKEALSALEIPKGMGVIIRTAGVGRTSEELQWDLDYLCQAFETIKQATLTKRAPCLIYQEGDIITRAIRDYLKADINEVLIDNPEVFTRAKDFVASVMPSFASKIRQYTDDIPLFNRYQIESQIESAFEREVKLPSGGSLVIDPTEALVSIDINSARATKGNDIEATALNTNLEAAEEIARQLRLRDMGGLVVIDFIDMSPAKNRRAVEERMRDSLRHDRARVQIGSISRFGLMEMSRQRLRPSLGETAGHVCPRCVGTGYIRDLRSLALALLRLIEEEGGKDKTGEVRAHVPVDIATFLLNEKRAQIRQIENRNRTRVVIVPNPNMQTPQFEVKRLRENEVDMEGFDYEADLPEIEAPSYEPVSKPAAREQAAITSLAPPPPPPPAAEPAAPRAERKTQQERRKNSQPKGPSKTTHAEVVASAPSRGLFSRFISGLTNLLADDEPKIEPVAAPAETEKSDSKKSRNKDEGQGQSRGSNRRRRGPRRDNEPKPQEIVEAGGAVDLNPATPPSEDESDESQTRRRRRRRRRRSGETTADANAQISNESNANESADIVEDQAQGEAAAPVAAPKRSRTRPVAMSQDDLAPRASRQTHEQRKGDGTEPVVAEAPAVVDMAVETTVAETAVVETAVVETAVVETAVVETIVAEPAIAEVEPTAVADTAPVNAAPESEPAEVVADDTNAEDAQAAEKPKRRRRRRRTKAEMEAARAAEAEAVEVVEVPDAVEAAVVAEAPEVVEAAVVADAPEVVEAAVVADAPEVVEAAVVAESPEVVEAAVVADAPEVVEAAVVAEAPEVVEAAVVAEAPEIVEAAVVADAPEVVDAAVVADAPEVVDAAVVADAPEVVEAAVVVDAPEVVEAAVVADAPEAVEAAVVADEPTRHTGRAANDPRERRRQRLAAKAAAESGNEADSRARTGDLFEQADGQTKA</sequence>
<dbReference type="KEGG" id="llp:GH975_04290"/>
<dbReference type="GO" id="GO:0009898">
    <property type="term" value="C:cytoplasmic side of plasma membrane"/>
    <property type="evidence" value="ECO:0007669"/>
    <property type="project" value="UniProtKB-UniRule"/>
</dbReference>
<evidence type="ECO:0000256" key="7">
    <source>
        <dbReference type="ARBA" id="ARBA00022722"/>
    </source>
</evidence>
<feature type="binding site" evidence="15">
    <location>
        <position position="303"/>
    </location>
    <ligand>
        <name>Mg(2+)</name>
        <dbReference type="ChEBI" id="CHEBI:18420"/>
        <note>catalytic</note>
    </ligand>
</feature>
<evidence type="ECO:0000256" key="14">
    <source>
        <dbReference type="ARBA" id="ARBA00023136"/>
    </source>
</evidence>
<evidence type="ECO:0000256" key="16">
    <source>
        <dbReference type="SAM" id="MobiDB-lite"/>
    </source>
</evidence>
<evidence type="ECO:0000256" key="3">
    <source>
        <dbReference type="ARBA" id="ARBA00022490"/>
    </source>
</evidence>
<dbReference type="EC" id="3.1.26.12" evidence="15"/>
<dbReference type="InterPro" id="IPR003029">
    <property type="entry name" value="S1_domain"/>
</dbReference>
<keyword evidence="9 15" id="KW-0699">rRNA-binding</keyword>
<keyword evidence="14 15" id="KW-0472">Membrane</keyword>
<keyword evidence="19" id="KW-1185">Reference proteome</keyword>
<dbReference type="Pfam" id="PF20833">
    <property type="entry name" value="RNase_E_G_Thio"/>
    <property type="match status" value="1"/>
</dbReference>
<dbReference type="GO" id="GO:0005737">
    <property type="term" value="C:cytoplasm"/>
    <property type="evidence" value="ECO:0007669"/>
    <property type="project" value="UniProtKB-SubCell"/>
</dbReference>
<dbReference type="EMBL" id="CP045871">
    <property type="protein sequence ID" value="QGG79834.1"/>
    <property type="molecule type" value="Genomic_DNA"/>
</dbReference>
<feature type="compositionally biased region" description="Basic and acidic residues" evidence="16">
    <location>
        <begin position="607"/>
        <end position="622"/>
    </location>
</feature>
<dbReference type="SUPFAM" id="SSF50249">
    <property type="entry name" value="Nucleic acid-binding proteins"/>
    <property type="match status" value="1"/>
</dbReference>
<keyword evidence="12 15" id="KW-0460">Magnesium</keyword>
<comment type="cofactor">
    <cofactor evidence="15">
        <name>Zn(2+)</name>
        <dbReference type="ChEBI" id="CHEBI:29105"/>
    </cofactor>
    <text evidence="15">Binds 2 Zn(2+) ions per homotetramer.</text>
</comment>
<dbReference type="PROSITE" id="PS50126">
    <property type="entry name" value="S1"/>
    <property type="match status" value="1"/>
</dbReference>
<dbReference type="GO" id="GO:0008995">
    <property type="term" value="F:ribonuclease E activity"/>
    <property type="evidence" value="ECO:0007669"/>
    <property type="project" value="UniProtKB-EC"/>
</dbReference>
<feature type="domain" description="S1 motif" evidence="17">
    <location>
        <begin position="39"/>
        <end position="120"/>
    </location>
</feature>
<dbReference type="RefSeq" id="WP_153713338.1">
    <property type="nucleotide sequence ID" value="NZ_CP045871.1"/>
</dbReference>
<feature type="binding site" evidence="15">
    <location>
        <position position="407"/>
    </location>
    <ligand>
        <name>Zn(2+)</name>
        <dbReference type="ChEBI" id="CHEBI:29105"/>
        <note>ligand shared between dimeric partners</note>
    </ligand>
</feature>
<dbReference type="InterPro" id="IPR019307">
    <property type="entry name" value="RNA-bd_AU-1/RNase_E/G"/>
</dbReference>
<keyword evidence="4 15" id="KW-0997">Cell inner membrane</keyword>
<evidence type="ECO:0000256" key="6">
    <source>
        <dbReference type="ARBA" id="ARBA00022694"/>
    </source>
</evidence>
<dbReference type="InterPro" id="IPR004659">
    <property type="entry name" value="RNase_E/G"/>
</dbReference>
<dbReference type="GO" id="GO:0019843">
    <property type="term" value="F:rRNA binding"/>
    <property type="evidence" value="ECO:0007669"/>
    <property type="project" value="UniProtKB-KW"/>
</dbReference>
<feature type="binding site" evidence="15">
    <location>
        <position position="404"/>
    </location>
    <ligand>
        <name>Zn(2+)</name>
        <dbReference type="ChEBI" id="CHEBI:29105"/>
        <note>ligand shared between dimeric partners</note>
    </ligand>
</feature>
<dbReference type="GO" id="GO:0006364">
    <property type="term" value="P:rRNA processing"/>
    <property type="evidence" value="ECO:0007669"/>
    <property type="project" value="UniProtKB-UniRule"/>
</dbReference>
<dbReference type="HAMAP" id="MF_00970">
    <property type="entry name" value="RNase_E"/>
    <property type="match status" value="1"/>
</dbReference>
<feature type="compositionally biased region" description="Basic and acidic residues" evidence="16">
    <location>
        <begin position="545"/>
        <end position="556"/>
    </location>
</feature>
<keyword evidence="10 15" id="KW-0255">Endonuclease</keyword>
<evidence type="ECO:0000259" key="17">
    <source>
        <dbReference type="PROSITE" id="PS50126"/>
    </source>
</evidence>
<keyword evidence="6 15" id="KW-0819">tRNA processing</keyword>
<accession>A0A5Q2QA30</accession>
<proteinExistence type="inferred from homology"/>
<keyword evidence="15" id="KW-0862">Zinc</keyword>
<comment type="function">
    <text evidence="15">Endoribonuclease that plays a central role in RNA processing and decay. Required for the maturation of 5S and 16S rRNAs and the majority of tRNAs. Also involved in the degradation of most mRNAs.</text>
</comment>
<feature type="compositionally biased region" description="Pro residues" evidence="16">
    <location>
        <begin position="530"/>
        <end position="539"/>
    </location>
</feature>
<dbReference type="PANTHER" id="PTHR30001">
    <property type="entry name" value="RIBONUCLEASE"/>
    <property type="match status" value="1"/>
</dbReference>
<evidence type="ECO:0000256" key="15">
    <source>
        <dbReference type="HAMAP-Rule" id="MF_00970"/>
    </source>
</evidence>
<comment type="similarity">
    <text evidence="15">Belongs to the RNase E/G family. RNase E subfamily.</text>
</comment>
<feature type="binding site" evidence="15">
    <location>
        <position position="346"/>
    </location>
    <ligand>
        <name>Mg(2+)</name>
        <dbReference type="ChEBI" id="CHEBI:18420"/>
        <note>catalytic</note>
    </ligand>
</feature>
<feature type="compositionally biased region" description="Basic and acidic residues" evidence="16">
    <location>
        <begin position="744"/>
        <end position="753"/>
    </location>
</feature>
<feature type="region of interest" description="Disordered" evidence="16">
    <location>
        <begin position="1027"/>
        <end position="1080"/>
    </location>
</feature>
<dbReference type="Gene3D" id="2.40.50.140">
    <property type="entry name" value="Nucleic acid-binding proteins"/>
    <property type="match status" value="1"/>
</dbReference>
<evidence type="ECO:0000256" key="9">
    <source>
        <dbReference type="ARBA" id="ARBA00022730"/>
    </source>
</evidence>
<evidence type="ECO:0000256" key="5">
    <source>
        <dbReference type="ARBA" id="ARBA00022552"/>
    </source>
</evidence>
<protein>
    <recommendedName>
        <fullName evidence="15">Ribonuclease E</fullName>
        <shortName evidence="15">RNase E</shortName>
        <ecNumber evidence="15">3.1.26.12</ecNumber>
    </recommendedName>
</protein>
<evidence type="ECO:0000256" key="1">
    <source>
        <dbReference type="ARBA" id="ARBA00005663"/>
    </source>
</evidence>
<evidence type="ECO:0000256" key="11">
    <source>
        <dbReference type="ARBA" id="ARBA00022801"/>
    </source>
</evidence>
<feature type="region of interest" description="Disordered" evidence="16">
    <location>
        <begin position="591"/>
        <end position="761"/>
    </location>
</feature>
<dbReference type="Pfam" id="PF10150">
    <property type="entry name" value="RNase_E_G"/>
    <property type="match status" value="1"/>
</dbReference>
<name>A0A5Q2QA30_9GAMM</name>
<feature type="region of interest" description="Disordered" evidence="16">
    <location>
        <begin position="512"/>
        <end position="579"/>
    </location>
</feature>
<dbReference type="CDD" id="cd04453">
    <property type="entry name" value="S1_RNase_E"/>
    <property type="match status" value="1"/>
</dbReference>
<keyword evidence="13 15" id="KW-0694">RNA-binding</keyword>
<dbReference type="GO" id="GO:0006402">
    <property type="term" value="P:mRNA catabolic process"/>
    <property type="evidence" value="ECO:0007669"/>
    <property type="project" value="UniProtKB-UniRule"/>
</dbReference>
<evidence type="ECO:0000256" key="4">
    <source>
        <dbReference type="ARBA" id="ARBA00022519"/>
    </source>
</evidence>
<dbReference type="GO" id="GO:0008033">
    <property type="term" value="P:tRNA processing"/>
    <property type="evidence" value="ECO:0007669"/>
    <property type="project" value="UniProtKB-UniRule"/>
</dbReference>
<keyword evidence="11 15" id="KW-0378">Hydrolase</keyword>
<evidence type="ECO:0000256" key="12">
    <source>
        <dbReference type="ARBA" id="ARBA00022842"/>
    </source>
</evidence>
<evidence type="ECO:0000313" key="19">
    <source>
        <dbReference type="Proteomes" id="UP000388235"/>
    </source>
</evidence>
<evidence type="ECO:0000256" key="2">
    <source>
        <dbReference type="ARBA" id="ARBA00022475"/>
    </source>
</evidence>
<evidence type="ECO:0000256" key="13">
    <source>
        <dbReference type="ARBA" id="ARBA00022884"/>
    </source>
</evidence>
<dbReference type="SMART" id="SM00316">
    <property type="entry name" value="S1"/>
    <property type="match status" value="1"/>
</dbReference>
<comment type="cofactor">
    <cofactor evidence="15">
        <name>Mg(2+)</name>
        <dbReference type="ChEBI" id="CHEBI:18420"/>
    </cofactor>
    <text evidence="15">Binds 1 Mg(2+) ion per subunit.</text>
</comment>
<comment type="subunit">
    <text evidence="15">Component of the RNA degradosome, which is a multiprotein complex involved in RNA processing and mRNA degradation. Within the RNA degradosome, RNase E assembles into a homotetramer formed by a dimer of dimers.</text>
</comment>
<feature type="compositionally biased region" description="Basic and acidic residues" evidence="16">
    <location>
        <begin position="637"/>
        <end position="646"/>
    </location>
</feature>
<dbReference type="InterPro" id="IPR048583">
    <property type="entry name" value="RNase_E_G_thioredoxin-like"/>
</dbReference>
<feature type="compositionally biased region" description="Basic residues" evidence="16">
    <location>
        <begin position="844"/>
        <end position="853"/>
    </location>
</feature>
<keyword evidence="15" id="KW-0820">tRNA-binding</keyword>
<gene>
    <name evidence="15" type="primary">rne</name>
    <name evidence="18" type="ORF">GH975_04290</name>
</gene>
<dbReference type="InterPro" id="IPR012340">
    <property type="entry name" value="NA-bd_OB-fold"/>
</dbReference>
<keyword evidence="2 15" id="KW-1003">Cell membrane</keyword>
<keyword evidence="7 15" id="KW-0540">Nuclease</keyword>
<keyword evidence="8 15" id="KW-0479">Metal-binding</keyword>
<keyword evidence="5 15" id="KW-0698">rRNA processing</keyword>
<dbReference type="InterPro" id="IPR028878">
    <property type="entry name" value="RNase_E"/>
</dbReference>
<feature type="region of interest" description="Required for zinc-mediated homotetramerization and catalytic activity" evidence="15">
    <location>
        <begin position="404"/>
        <end position="407"/>
    </location>
</feature>
<reference evidence="18 19" key="1">
    <citation type="submission" date="2019-11" db="EMBL/GenBank/DDBJ databases">
        <authorList>
            <person name="Khan S.A."/>
            <person name="Jeon C.O."/>
            <person name="Chun B.H."/>
        </authorList>
    </citation>
    <scope>NUCLEOTIDE SEQUENCE [LARGE SCALE GENOMIC DNA]</scope>
    <source>
        <strain evidence="18 19">IMCC 1097</strain>
    </source>
</reference>
<dbReference type="GO" id="GO:0000287">
    <property type="term" value="F:magnesium ion binding"/>
    <property type="evidence" value="ECO:0007669"/>
    <property type="project" value="UniProtKB-UniRule"/>
</dbReference>
<evidence type="ECO:0000256" key="10">
    <source>
        <dbReference type="ARBA" id="ARBA00022759"/>
    </source>
</evidence>
<organism evidence="18 19">
    <name type="scientific">Litorivicinus lipolyticus</name>
    <dbReference type="NCBI Taxonomy" id="418701"/>
    <lineage>
        <taxon>Bacteria</taxon>
        <taxon>Pseudomonadati</taxon>
        <taxon>Pseudomonadota</taxon>
        <taxon>Gammaproteobacteria</taxon>
        <taxon>Oceanospirillales</taxon>
        <taxon>Litorivicinaceae</taxon>
        <taxon>Litorivicinus</taxon>
    </lineage>
</organism>
<evidence type="ECO:0000256" key="8">
    <source>
        <dbReference type="ARBA" id="ARBA00022723"/>
    </source>
</evidence>
<dbReference type="Gene3D" id="3.40.1260.20">
    <property type="entry name" value="Ribonuclease E, catalytic domain"/>
    <property type="match status" value="1"/>
</dbReference>
<dbReference type="Pfam" id="PF00575">
    <property type="entry name" value="S1"/>
    <property type="match status" value="1"/>
</dbReference>
<keyword evidence="3 15" id="KW-0963">Cytoplasm</keyword>
<evidence type="ECO:0000313" key="18">
    <source>
        <dbReference type="EMBL" id="QGG79834.1"/>
    </source>
</evidence>
<dbReference type="PANTHER" id="PTHR30001:SF1">
    <property type="entry name" value="RIBONUCLEASE E_G-LIKE PROTEIN, CHLOROPLASTIC"/>
    <property type="match status" value="1"/>
</dbReference>
<dbReference type="OrthoDB" id="9804278at2"/>
<comment type="subcellular location">
    <subcellularLocation>
        <location evidence="15">Cytoplasm</location>
    </subcellularLocation>
    <subcellularLocation>
        <location evidence="15">Cell inner membrane</location>
        <topology evidence="15">Peripheral membrane protein</topology>
        <orientation evidence="15">Cytoplasmic side</orientation>
    </subcellularLocation>
</comment>
<dbReference type="NCBIfam" id="TIGR00757">
    <property type="entry name" value="RNaseEG"/>
    <property type="match status" value="1"/>
</dbReference>
<comment type="similarity">
    <text evidence="1">Belongs to the RNase E/G family. RNase G subfamily.</text>
</comment>
<dbReference type="AlphaFoldDB" id="A0A5Q2QA30"/>
<dbReference type="GO" id="GO:0008270">
    <property type="term" value="F:zinc ion binding"/>
    <property type="evidence" value="ECO:0007669"/>
    <property type="project" value="UniProtKB-UniRule"/>
</dbReference>
<feature type="compositionally biased region" description="Basic residues" evidence="16">
    <location>
        <begin position="673"/>
        <end position="682"/>
    </location>
</feature>